<dbReference type="NCBIfam" id="TIGR00125">
    <property type="entry name" value="cyt_tran_rel"/>
    <property type="match status" value="1"/>
</dbReference>
<dbReference type="InterPro" id="IPR027417">
    <property type="entry name" value="P-loop_NTPase"/>
</dbReference>
<dbReference type="Proteomes" id="UP000245647">
    <property type="component" value="Unassembled WGS sequence"/>
</dbReference>
<dbReference type="InterPro" id="IPR052735">
    <property type="entry name" value="NAD_biosynth-regulator"/>
</dbReference>
<dbReference type="Gene3D" id="3.40.50.620">
    <property type="entry name" value="HUPs"/>
    <property type="match status" value="1"/>
</dbReference>
<name>A0A2U2PFV4_9SPHI</name>
<keyword evidence="3" id="KW-1185">Reference proteome</keyword>
<reference evidence="2 3" key="1">
    <citation type="submission" date="2018-04" db="EMBL/GenBank/DDBJ databases">
        <title>Pedobacter chongqingensis sp. nov., isolated from a rottenly hemp rope.</title>
        <authorList>
            <person name="Cai Y."/>
        </authorList>
    </citation>
    <scope>NUCLEOTIDE SEQUENCE [LARGE SCALE GENOMIC DNA]</scope>
    <source>
        <strain evidence="2 3">FJ4-8</strain>
    </source>
</reference>
<sequence length="338" mass="38422">MIKAFVFGKFLPFHKGHEALIRFALTKCDFLSVLVCCSDKEKVEGTIRKAWIGSTFKDVPNMDVHILNYKESELPNTSESSEHVSQLWSVRFKEIFPDYSLVVTSEPYGDYVAAFMNIRHILFDRERKLIPISASQIRTNPSENWEFLAKASRHFFALKVVILGTESTGKSTLAERLSLHYQCNLVSEAGRELIPDSKEFCYEDLILVAKEHACRINNAAGGDHPLIIIDTDIHIIRSYSRFVFQKDLYVDDSVLKDNKAQLYLYLSNDVPFVQDGTRMNLEDRNGLDISHRMILKEAGVKFIEIGGGWNARFEHAVRCIDGLLARNNSELYAASGSS</sequence>
<dbReference type="GO" id="GO:0016740">
    <property type="term" value="F:transferase activity"/>
    <property type="evidence" value="ECO:0007669"/>
    <property type="project" value="UniProtKB-KW"/>
</dbReference>
<dbReference type="Gene3D" id="3.40.50.300">
    <property type="entry name" value="P-loop containing nucleotide triphosphate hydrolases"/>
    <property type="match status" value="1"/>
</dbReference>
<dbReference type="OrthoDB" id="9151999at2"/>
<protein>
    <submittedName>
        <fullName evidence="2">Cytidyltransferase</fullName>
    </submittedName>
</protein>
<dbReference type="SUPFAM" id="SSF52540">
    <property type="entry name" value="P-loop containing nucleoside triphosphate hydrolases"/>
    <property type="match status" value="1"/>
</dbReference>
<dbReference type="RefSeq" id="WP_109415995.1">
    <property type="nucleotide sequence ID" value="NZ_QEAS01000009.1"/>
</dbReference>
<dbReference type="AlphaFoldDB" id="A0A2U2PFV4"/>
<proteinExistence type="predicted"/>
<evidence type="ECO:0000313" key="3">
    <source>
        <dbReference type="Proteomes" id="UP000245647"/>
    </source>
</evidence>
<keyword evidence="2" id="KW-0808">Transferase</keyword>
<evidence type="ECO:0000259" key="1">
    <source>
        <dbReference type="Pfam" id="PF13521"/>
    </source>
</evidence>
<dbReference type="InterPro" id="IPR004821">
    <property type="entry name" value="Cyt_trans-like"/>
</dbReference>
<dbReference type="EMBL" id="QEAS01000009">
    <property type="protein sequence ID" value="PWG80288.1"/>
    <property type="molecule type" value="Genomic_DNA"/>
</dbReference>
<dbReference type="PANTHER" id="PTHR37512:SF1">
    <property type="entry name" value="NADR_TTD14 AAA DOMAIN-CONTAINING PROTEIN"/>
    <property type="match status" value="1"/>
</dbReference>
<accession>A0A2U2PFV4</accession>
<comment type="caution">
    <text evidence="2">The sequence shown here is derived from an EMBL/GenBank/DDBJ whole genome shotgun (WGS) entry which is preliminary data.</text>
</comment>
<gene>
    <name evidence="2" type="ORF">DDR33_11775</name>
</gene>
<dbReference type="SUPFAM" id="SSF52374">
    <property type="entry name" value="Nucleotidylyl transferase"/>
    <property type="match status" value="1"/>
</dbReference>
<dbReference type="Pfam" id="PF13521">
    <property type="entry name" value="AAA_28"/>
    <property type="match status" value="1"/>
</dbReference>
<dbReference type="InterPro" id="IPR014729">
    <property type="entry name" value="Rossmann-like_a/b/a_fold"/>
</dbReference>
<evidence type="ECO:0000313" key="2">
    <source>
        <dbReference type="EMBL" id="PWG80288.1"/>
    </source>
</evidence>
<organism evidence="2 3">
    <name type="scientific">Pararcticibacter amylolyticus</name>
    <dbReference type="NCBI Taxonomy" id="2173175"/>
    <lineage>
        <taxon>Bacteria</taxon>
        <taxon>Pseudomonadati</taxon>
        <taxon>Bacteroidota</taxon>
        <taxon>Sphingobacteriia</taxon>
        <taxon>Sphingobacteriales</taxon>
        <taxon>Sphingobacteriaceae</taxon>
        <taxon>Pararcticibacter</taxon>
    </lineage>
</organism>
<dbReference type="InterPro" id="IPR038727">
    <property type="entry name" value="NadR/Ttd14_AAA_dom"/>
</dbReference>
<feature type="domain" description="NadR/Ttd14 AAA" evidence="1">
    <location>
        <begin position="159"/>
        <end position="312"/>
    </location>
</feature>
<dbReference type="PANTHER" id="PTHR37512">
    <property type="entry name" value="TRIFUNCTIONAL NAD BIOSYNTHESIS/REGULATOR PROTEIN NADR"/>
    <property type="match status" value="1"/>
</dbReference>